<evidence type="ECO:0000313" key="1">
    <source>
        <dbReference type="EMBL" id="CAD8145913.1"/>
    </source>
</evidence>
<dbReference type="EMBL" id="CAJJDP010000018">
    <property type="protein sequence ID" value="CAD8145913.1"/>
    <property type="molecule type" value="Genomic_DNA"/>
</dbReference>
<protein>
    <submittedName>
        <fullName evidence="1">Uncharacterized protein</fullName>
    </submittedName>
</protein>
<evidence type="ECO:0000313" key="2">
    <source>
        <dbReference type="Proteomes" id="UP000683925"/>
    </source>
</evidence>
<sequence length="121" mass="14616">MKRRCYFQKYEKLQSPDDLLNRLNNEATRPKFIDYIKQNVSNTEKQKLIKQRVCKSQDPLRNVKMDKTTLLQEYQKFLNPENLAYARIQKIDESQEINNSLQYKVNFSKILTFKYQVISPF</sequence>
<dbReference type="Proteomes" id="UP000683925">
    <property type="component" value="Unassembled WGS sequence"/>
</dbReference>
<organism evidence="1 2">
    <name type="scientific">Paramecium octaurelia</name>
    <dbReference type="NCBI Taxonomy" id="43137"/>
    <lineage>
        <taxon>Eukaryota</taxon>
        <taxon>Sar</taxon>
        <taxon>Alveolata</taxon>
        <taxon>Ciliophora</taxon>
        <taxon>Intramacronucleata</taxon>
        <taxon>Oligohymenophorea</taxon>
        <taxon>Peniculida</taxon>
        <taxon>Parameciidae</taxon>
        <taxon>Paramecium</taxon>
    </lineage>
</organism>
<dbReference type="OMA" id="KRRCYFQ"/>
<proteinExistence type="predicted"/>
<keyword evidence="2" id="KW-1185">Reference proteome</keyword>
<name>A0A8S1T0N0_PAROT</name>
<accession>A0A8S1T0N0</accession>
<dbReference type="OrthoDB" id="299220at2759"/>
<dbReference type="AlphaFoldDB" id="A0A8S1T0N0"/>
<reference evidence="1" key="1">
    <citation type="submission" date="2021-01" db="EMBL/GenBank/DDBJ databases">
        <authorList>
            <consortium name="Genoscope - CEA"/>
            <person name="William W."/>
        </authorList>
    </citation>
    <scope>NUCLEOTIDE SEQUENCE</scope>
</reference>
<gene>
    <name evidence="1" type="ORF">POCTA_138.1.T0180035</name>
</gene>
<comment type="caution">
    <text evidence="1">The sequence shown here is derived from an EMBL/GenBank/DDBJ whole genome shotgun (WGS) entry which is preliminary data.</text>
</comment>